<feature type="region of interest" description="Disordered" evidence="9">
    <location>
        <begin position="260"/>
        <end position="293"/>
    </location>
</feature>
<organism evidence="11 12">
    <name type="scientific">Granulicella pectinivorans</name>
    <dbReference type="NCBI Taxonomy" id="474950"/>
    <lineage>
        <taxon>Bacteria</taxon>
        <taxon>Pseudomonadati</taxon>
        <taxon>Acidobacteriota</taxon>
        <taxon>Terriglobia</taxon>
        <taxon>Terriglobales</taxon>
        <taxon>Acidobacteriaceae</taxon>
        <taxon>Granulicella</taxon>
    </lineage>
</organism>
<keyword evidence="5" id="KW-0547">Nucleotide-binding</keyword>
<evidence type="ECO:0000256" key="5">
    <source>
        <dbReference type="ARBA" id="ARBA00022741"/>
    </source>
</evidence>
<keyword evidence="4" id="KW-0808">Transferase</keyword>
<protein>
    <recommendedName>
        <fullName evidence="2">histidine kinase</fullName>
        <ecNumber evidence="2">2.7.13.3</ecNumber>
    </recommendedName>
</protein>
<evidence type="ECO:0000313" key="11">
    <source>
        <dbReference type="EMBL" id="SFS12452.1"/>
    </source>
</evidence>
<keyword evidence="6 11" id="KW-0418">Kinase</keyword>
<keyword evidence="7" id="KW-0067">ATP-binding</keyword>
<evidence type="ECO:0000256" key="9">
    <source>
        <dbReference type="SAM" id="MobiDB-lite"/>
    </source>
</evidence>
<dbReference type="InterPro" id="IPR004358">
    <property type="entry name" value="Sig_transdc_His_kin-like_C"/>
</dbReference>
<reference evidence="11 12" key="1">
    <citation type="submission" date="2016-10" db="EMBL/GenBank/DDBJ databases">
        <authorList>
            <person name="de Groot N.N."/>
        </authorList>
    </citation>
    <scope>NUCLEOTIDE SEQUENCE [LARGE SCALE GENOMIC DNA]</scope>
    <source>
        <strain evidence="11 12">DSM 21001</strain>
    </source>
</reference>
<dbReference type="InterPro" id="IPR036097">
    <property type="entry name" value="HisK_dim/P_sf"/>
</dbReference>
<dbReference type="GO" id="GO:0000155">
    <property type="term" value="F:phosphorelay sensor kinase activity"/>
    <property type="evidence" value="ECO:0007669"/>
    <property type="project" value="InterPro"/>
</dbReference>
<dbReference type="SUPFAM" id="SSF47384">
    <property type="entry name" value="Homodimeric domain of signal transducing histidine kinase"/>
    <property type="match status" value="1"/>
</dbReference>
<dbReference type="PROSITE" id="PS50109">
    <property type="entry name" value="HIS_KIN"/>
    <property type="match status" value="1"/>
</dbReference>
<name>A0A1I6MA80_9BACT</name>
<accession>A0A1I6MA80</accession>
<dbReference type="PANTHER" id="PTHR43065:SF10">
    <property type="entry name" value="PEROXIDE STRESS-ACTIVATED HISTIDINE KINASE MAK3"/>
    <property type="match status" value="1"/>
</dbReference>
<dbReference type="STRING" id="474950.SAMN05421771_2130"/>
<dbReference type="InterPro" id="IPR003594">
    <property type="entry name" value="HATPase_dom"/>
</dbReference>
<evidence type="ECO:0000256" key="7">
    <source>
        <dbReference type="ARBA" id="ARBA00022840"/>
    </source>
</evidence>
<keyword evidence="8" id="KW-0902">Two-component regulatory system</keyword>
<gene>
    <name evidence="11" type="ORF">SAMN05421771_2130</name>
</gene>
<dbReference type="AlphaFoldDB" id="A0A1I6MA80"/>
<dbReference type="GO" id="GO:0005524">
    <property type="term" value="F:ATP binding"/>
    <property type="evidence" value="ECO:0007669"/>
    <property type="project" value="UniProtKB-KW"/>
</dbReference>
<dbReference type="SMART" id="SM00387">
    <property type="entry name" value="HATPase_c"/>
    <property type="match status" value="1"/>
</dbReference>
<dbReference type="Gene3D" id="3.30.565.10">
    <property type="entry name" value="Histidine kinase-like ATPase, C-terminal domain"/>
    <property type="match status" value="1"/>
</dbReference>
<evidence type="ECO:0000256" key="4">
    <source>
        <dbReference type="ARBA" id="ARBA00022679"/>
    </source>
</evidence>
<feature type="compositionally biased region" description="Basic residues" evidence="9">
    <location>
        <begin position="282"/>
        <end position="293"/>
    </location>
</feature>
<evidence type="ECO:0000259" key="10">
    <source>
        <dbReference type="PROSITE" id="PS50109"/>
    </source>
</evidence>
<dbReference type="RefSeq" id="WP_089839098.1">
    <property type="nucleotide sequence ID" value="NZ_FOZL01000001.1"/>
</dbReference>
<keyword evidence="3" id="KW-0597">Phosphoprotein</keyword>
<dbReference type="PRINTS" id="PR00344">
    <property type="entry name" value="BCTRLSENSOR"/>
</dbReference>
<feature type="domain" description="Histidine kinase" evidence="10">
    <location>
        <begin position="32"/>
        <end position="248"/>
    </location>
</feature>
<dbReference type="Pfam" id="PF00512">
    <property type="entry name" value="HisKA"/>
    <property type="match status" value="1"/>
</dbReference>
<sequence length="293" mass="32399">MRLTADSFPQTTMHDDGAASIDFAELSLLAASIAHEVNQPLSGIITNASTCLRMLASDPPNISGALETARRTIRDGNRAAEIVTQLRALFAHEESLLERVDLNEATHEAIARTWSELQRNRVILQLGLADVLPPVAGVRVQLQQVILNLIRNGMEAMKEVEDRPRLLRIRTEKDGWNGVQLTVTDSGIGLDPPSLANLFKPFHTTKQDGMGIGLCVSRSIVERFRGRLWAARNDGHGCSFAFSIPCYATRSTKGKVLRLSTAAKPSFRGKQPRSPQKDSKSRPTHRSHRTRPR</sequence>
<dbReference type="EC" id="2.7.13.3" evidence="2"/>
<dbReference type="InterPro" id="IPR036890">
    <property type="entry name" value="HATPase_C_sf"/>
</dbReference>
<evidence type="ECO:0000256" key="1">
    <source>
        <dbReference type="ARBA" id="ARBA00000085"/>
    </source>
</evidence>
<dbReference type="Pfam" id="PF02518">
    <property type="entry name" value="HATPase_c"/>
    <property type="match status" value="1"/>
</dbReference>
<dbReference type="OrthoDB" id="9784397at2"/>
<dbReference type="Proteomes" id="UP000199024">
    <property type="component" value="Unassembled WGS sequence"/>
</dbReference>
<dbReference type="SMART" id="SM00388">
    <property type="entry name" value="HisKA"/>
    <property type="match status" value="1"/>
</dbReference>
<dbReference type="EMBL" id="FOZL01000001">
    <property type="protein sequence ID" value="SFS12452.1"/>
    <property type="molecule type" value="Genomic_DNA"/>
</dbReference>
<proteinExistence type="predicted"/>
<keyword evidence="12" id="KW-1185">Reference proteome</keyword>
<comment type="catalytic activity">
    <reaction evidence="1">
        <text>ATP + protein L-histidine = ADP + protein N-phospho-L-histidine.</text>
        <dbReference type="EC" id="2.7.13.3"/>
    </reaction>
</comment>
<dbReference type="InterPro" id="IPR005467">
    <property type="entry name" value="His_kinase_dom"/>
</dbReference>
<evidence type="ECO:0000256" key="8">
    <source>
        <dbReference type="ARBA" id="ARBA00023012"/>
    </source>
</evidence>
<dbReference type="PANTHER" id="PTHR43065">
    <property type="entry name" value="SENSOR HISTIDINE KINASE"/>
    <property type="match status" value="1"/>
</dbReference>
<dbReference type="CDD" id="cd00082">
    <property type="entry name" value="HisKA"/>
    <property type="match status" value="1"/>
</dbReference>
<evidence type="ECO:0000256" key="6">
    <source>
        <dbReference type="ARBA" id="ARBA00022777"/>
    </source>
</evidence>
<evidence type="ECO:0000256" key="3">
    <source>
        <dbReference type="ARBA" id="ARBA00022553"/>
    </source>
</evidence>
<evidence type="ECO:0000313" key="12">
    <source>
        <dbReference type="Proteomes" id="UP000199024"/>
    </source>
</evidence>
<evidence type="ECO:0000256" key="2">
    <source>
        <dbReference type="ARBA" id="ARBA00012438"/>
    </source>
</evidence>
<dbReference type="SUPFAM" id="SSF55874">
    <property type="entry name" value="ATPase domain of HSP90 chaperone/DNA topoisomerase II/histidine kinase"/>
    <property type="match status" value="1"/>
</dbReference>
<dbReference type="Gene3D" id="1.10.287.130">
    <property type="match status" value="1"/>
</dbReference>
<dbReference type="InterPro" id="IPR003661">
    <property type="entry name" value="HisK_dim/P_dom"/>
</dbReference>